<keyword evidence="2" id="KW-0812">Transmembrane</keyword>
<dbReference type="Proteomes" id="UP001595420">
    <property type="component" value="Unassembled WGS sequence"/>
</dbReference>
<dbReference type="EMBL" id="JBHRSB010000004">
    <property type="protein sequence ID" value="MFC3001089.1"/>
    <property type="molecule type" value="Genomic_DNA"/>
</dbReference>
<sequence length="315" mass="32347">MAHLRDLGWQELPLGAGPPAPDGPLLVAHPGHGLALLALSPAGEGRLAEDLRQRLRAGGPGIARLPLIHRSLGPGDGWRLSGILDQAFAEAPPLDRDGQAEDWIGAARRMLQPAAVPPRRSRPPALLLFWCGLLAGAGSLAAVLQLLGPPPAPPPAPMAEAALPSRQAAPGPAPALQAAPSPADAAPLPPAAQPPAPAALPPPPPAPPLLAEAAPLEAAPEGAVAPRIFVHHLPGSSAAAGALAARAARLGGSVEVRDVPFTPPTPQVRFFRPSDEALARRLAGTLGPGWRLHDLTRFSPRPRPGTLEIWLPAEE</sequence>
<evidence type="ECO:0008006" key="5">
    <source>
        <dbReference type="Google" id="ProtNLM"/>
    </source>
</evidence>
<feature type="compositionally biased region" description="Pro residues" evidence="1">
    <location>
        <begin position="187"/>
        <end position="208"/>
    </location>
</feature>
<feature type="transmembrane region" description="Helical" evidence="2">
    <location>
        <begin position="127"/>
        <end position="148"/>
    </location>
</feature>
<evidence type="ECO:0000313" key="3">
    <source>
        <dbReference type="EMBL" id="MFC3001089.1"/>
    </source>
</evidence>
<dbReference type="RefSeq" id="WP_216837179.1">
    <property type="nucleotide sequence ID" value="NZ_JAFNJS010000004.1"/>
</dbReference>
<reference evidence="4" key="1">
    <citation type="journal article" date="2019" name="Int. J. Syst. Evol. Microbiol.">
        <title>The Global Catalogue of Microorganisms (GCM) 10K type strain sequencing project: providing services to taxonomists for standard genome sequencing and annotation.</title>
        <authorList>
            <consortium name="The Broad Institute Genomics Platform"/>
            <consortium name="The Broad Institute Genome Sequencing Center for Infectious Disease"/>
            <person name="Wu L."/>
            <person name="Ma J."/>
        </authorList>
    </citation>
    <scope>NUCLEOTIDE SEQUENCE [LARGE SCALE GENOMIC DNA]</scope>
    <source>
        <strain evidence="4">CGMCC 1.16855</strain>
    </source>
</reference>
<feature type="region of interest" description="Disordered" evidence="1">
    <location>
        <begin position="155"/>
        <end position="210"/>
    </location>
</feature>
<evidence type="ECO:0000256" key="2">
    <source>
        <dbReference type="SAM" id="Phobius"/>
    </source>
</evidence>
<proteinExistence type="predicted"/>
<keyword evidence="2" id="KW-0472">Membrane</keyword>
<keyword evidence="2" id="KW-1133">Transmembrane helix</keyword>
<evidence type="ECO:0000256" key="1">
    <source>
        <dbReference type="SAM" id="MobiDB-lite"/>
    </source>
</evidence>
<comment type="caution">
    <text evidence="3">The sequence shown here is derived from an EMBL/GenBank/DDBJ whole genome shotgun (WGS) entry which is preliminary data.</text>
</comment>
<name>A0ABV7BWL0_9PROT</name>
<accession>A0ABV7BWL0</accession>
<evidence type="ECO:0000313" key="4">
    <source>
        <dbReference type="Proteomes" id="UP001595420"/>
    </source>
</evidence>
<organism evidence="3 4">
    <name type="scientific">Falsiroseomonas tokyonensis</name>
    <dbReference type="NCBI Taxonomy" id="430521"/>
    <lineage>
        <taxon>Bacteria</taxon>
        <taxon>Pseudomonadati</taxon>
        <taxon>Pseudomonadota</taxon>
        <taxon>Alphaproteobacteria</taxon>
        <taxon>Acetobacterales</taxon>
        <taxon>Roseomonadaceae</taxon>
        <taxon>Falsiroseomonas</taxon>
    </lineage>
</organism>
<protein>
    <recommendedName>
        <fullName evidence="5">LytR/CpsA/Psr regulator C-terminal domain-containing protein</fullName>
    </recommendedName>
</protein>
<keyword evidence="4" id="KW-1185">Reference proteome</keyword>
<feature type="compositionally biased region" description="Low complexity" evidence="1">
    <location>
        <begin position="158"/>
        <end position="186"/>
    </location>
</feature>
<gene>
    <name evidence="3" type="ORF">ACFOD3_14385</name>
</gene>